<feature type="transmembrane region" description="Helical" evidence="1">
    <location>
        <begin position="66"/>
        <end position="85"/>
    </location>
</feature>
<evidence type="ECO:0000313" key="2">
    <source>
        <dbReference type="EMBL" id="QWQ35535.1"/>
    </source>
</evidence>
<name>A0A975PD44_9MICC</name>
<dbReference type="RefSeq" id="WP_207347944.1">
    <property type="nucleotide sequence ID" value="NZ_CP076456.1"/>
</dbReference>
<gene>
    <name evidence="2" type="ORF">KG104_13805</name>
</gene>
<sequence length="143" mass="14693">MPLSRAPRWRGPLAAVLGGLLASVLGTGLHAQILYIGDTPLPLGAAAAIVLSCAATVFAGLWAGAALWSAVAGLLAYVVLGLFTLDLWDTPLIITGTILEEQPGIVLAGRIWLFGQALATIAALLITSRVLAMARRAGAQQEA</sequence>
<keyword evidence="1" id="KW-1133">Transmembrane helix</keyword>
<keyword evidence="1" id="KW-0812">Transmembrane</keyword>
<proteinExistence type="predicted"/>
<evidence type="ECO:0000256" key="1">
    <source>
        <dbReference type="SAM" id="Phobius"/>
    </source>
</evidence>
<dbReference type="Proteomes" id="UP000680588">
    <property type="component" value="Chromosome"/>
</dbReference>
<evidence type="ECO:0000313" key="3">
    <source>
        <dbReference type="Proteomes" id="UP000680588"/>
    </source>
</evidence>
<organism evidence="2 3">
    <name type="scientific">Arthrobacter sunyaminii</name>
    <dbReference type="NCBI Taxonomy" id="2816859"/>
    <lineage>
        <taxon>Bacteria</taxon>
        <taxon>Bacillati</taxon>
        <taxon>Actinomycetota</taxon>
        <taxon>Actinomycetes</taxon>
        <taxon>Micrococcales</taxon>
        <taxon>Micrococcaceae</taxon>
        <taxon>Arthrobacter</taxon>
    </lineage>
</organism>
<feature type="transmembrane region" description="Helical" evidence="1">
    <location>
        <begin position="105"/>
        <end position="126"/>
    </location>
</feature>
<dbReference type="EMBL" id="CP076456">
    <property type="protein sequence ID" value="QWQ35535.1"/>
    <property type="molecule type" value="Genomic_DNA"/>
</dbReference>
<keyword evidence="3" id="KW-1185">Reference proteome</keyword>
<accession>A0A975PD44</accession>
<dbReference type="KEGG" id="asun:KG104_13805"/>
<keyword evidence="1" id="KW-0472">Membrane</keyword>
<dbReference type="AlphaFoldDB" id="A0A975PD44"/>
<reference evidence="2" key="1">
    <citation type="submission" date="2021-06" db="EMBL/GenBank/DDBJ databases">
        <title>Novel species in genus Arthrobacter.</title>
        <authorList>
            <person name="Zhang G."/>
        </authorList>
    </citation>
    <scope>NUCLEOTIDE SEQUENCE</scope>
    <source>
        <strain evidence="2">Zg-ZUI122</strain>
    </source>
</reference>
<protein>
    <submittedName>
        <fullName evidence="2">Uncharacterized protein</fullName>
    </submittedName>
</protein>
<feature type="transmembrane region" description="Helical" evidence="1">
    <location>
        <begin position="41"/>
        <end position="59"/>
    </location>
</feature>